<dbReference type="Gene3D" id="2.30.130.30">
    <property type="entry name" value="Hypothetical protein"/>
    <property type="match status" value="1"/>
</dbReference>
<proteinExistence type="predicted"/>
<dbReference type="PATRIC" id="fig|1121318.3.peg.3218"/>
<evidence type="ECO:0000313" key="3">
    <source>
        <dbReference type="Proteomes" id="UP000037043"/>
    </source>
</evidence>
<feature type="domain" description="ASCH" evidence="1">
    <location>
        <begin position="7"/>
        <end position="111"/>
    </location>
</feature>
<evidence type="ECO:0000313" key="2">
    <source>
        <dbReference type="EMBL" id="KOA18322.1"/>
    </source>
</evidence>
<dbReference type="STRING" id="36844.SAMN04488501_101264"/>
<dbReference type="AlphaFoldDB" id="A0A0L6Z5T3"/>
<comment type="caution">
    <text evidence="2">The sequence shown here is derived from an EMBL/GenBank/DDBJ whole genome shotgun (WGS) entry which is preliminary data.</text>
</comment>
<dbReference type="EMBL" id="LHUR01000042">
    <property type="protein sequence ID" value="KOA18322.1"/>
    <property type="molecule type" value="Genomic_DNA"/>
</dbReference>
<gene>
    <name evidence="2" type="ORF">CLHOM_32190</name>
</gene>
<dbReference type="Proteomes" id="UP000037043">
    <property type="component" value="Unassembled WGS sequence"/>
</dbReference>
<dbReference type="InterPro" id="IPR007374">
    <property type="entry name" value="ASCH_domain"/>
</dbReference>
<organism evidence="2 3">
    <name type="scientific">Clostridium homopropionicum DSM 5847</name>
    <dbReference type="NCBI Taxonomy" id="1121318"/>
    <lineage>
        <taxon>Bacteria</taxon>
        <taxon>Bacillati</taxon>
        <taxon>Bacillota</taxon>
        <taxon>Clostridia</taxon>
        <taxon>Eubacteriales</taxon>
        <taxon>Clostridiaceae</taxon>
        <taxon>Clostridium</taxon>
    </lineage>
</organism>
<dbReference type="Pfam" id="PF04266">
    <property type="entry name" value="ASCH"/>
    <property type="match status" value="1"/>
</dbReference>
<dbReference type="PIRSF" id="PIRSF016134">
    <property type="entry name" value="UCP016134"/>
    <property type="match status" value="1"/>
</dbReference>
<dbReference type="InterPro" id="IPR015947">
    <property type="entry name" value="PUA-like_sf"/>
</dbReference>
<keyword evidence="3" id="KW-1185">Reference proteome</keyword>
<name>A0A0L6Z5T3_9CLOT</name>
<dbReference type="RefSeq" id="WP_052222671.1">
    <property type="nucleotide sequence ID" value="NZ_LHUR01000042.1"/>
</dbReference>
<dbReference type="InterPro" id="IPR016645">
    <property type="entry name" value="UCP016134"/>
</dbReference>
<dbReference type="SUPFAM" id="SSF88697">
    <property type="entry name" value="PUA domain-like"/>
    <property type="match status" value="1"/>
</dbReference>
<accession>A0A0L6Z5T3</accession>
<evidence type="ECO:0000259" key="1">
    <source>
        <dbReference type="Pfam" id="PF04266"/>
    </source>
</evidence>
<sequence length="120" mass="14388">MLHEMRLRPEEFDNIKYNNKIIEVRLNDKKRRKINVGDKIIFYKVPELNETINVKVKNIYKFSTFKDLYSGFPSTYFGYSNLNISDMLNKIYSIYSHKKEEEEGVLAIMFQIDDEKAFTK</sequence>
<protein>
    <recommendedName>
        <fullName evidence="1">ASCH domain-containing protein</fullName>
    </recommendedName>
</protein>
<reference evidence="3" key="1">
    <citation type="submission" date="2015-08" db="EMBL/GenBank/DDBJ databases">
        <title>Genome sequence of the strict anaerobe Clostridium homopropionicum LuHBu1 (DSM 5847T).</title>
        <authorList>
            <person name="Poehlein A."/>
            <person name="Beck M."/>
            <person name="Schiel-Bengelsdorf B."/>
            <person name="Bengelsdorf F.R."/>
            <person name="Daniel R."/>
            <person name="Duerre P."/>
        </authorList>
    </citation>
    <scope>NUCLEOTIDE SEQUENCE [LARGE SCALE GENOMIC DNA]</scope>
    <source>
        <strain evidence="3">DSM 5847</strain>
    </source>
</reference>